<organism evidence="2 3">
    <name type="scientific">Ignelater luminosus</name>
    <name type="common">Cucubano</name>
    <name type="synonym">Pyrophorus luminosus</name>
    <dbReference type="NCBI Taxonomy" id="2038154"/>
    <lineage>
        <taxon>Eukaryota</taxon>
        <taxon>Metazoa</taxon>
        <taxon>Ecdysozoa</taxon>
        <taxon>Arthropoda</taxon>
        <taxon>Hexapoda</taxon>
        <taxon>Insecta</taxon>
        <taxon>Pterygota</taxon>
        <taxon>Neoptera</taxon>
        <taxon>Endopterygota</taxon>
        <taxon>Coleoptera</taxon>
        <taxon>Polyphaga</taxon>
        <taxon>Elateriformia</taxon>
        <taxon>Elateroidea</taxon>
        <taxon>Elateridae</taxon>
        <taxon>Agrypninae</taxon>
        <taxon>Pyrophorini</taxon>
        <taxon>Ignelater</taxon>
    </lineage>
</organism>
<name>A0A8K0GI20_IGNLU</name>
<feature type="transmembrane region" description="Helical" evidence="1">
    <location>
        <begin position="153"/>
        <end position="172"/>
    </location>
</feature>
<feature type="transmembrane region" description="Helical" evidence="1">
    <location>
        <begin position="92"/>
        <end position="115"/>
    </location>
</feature>
<dbReference type="EMBL" id="VTPC01002065">
    <property type="protein sequence ID" value="KAF2900674.1"/>
    <property type="molecule type" value="Genomic_DNA"/>
</dbReference>
<dbReference type="AlphaFoldDB" id="A0A8K0GI20"/>
<feature type="transmembrane region" description="Helical" evidence="1">
    <location>
        <begin position="60"/>
        <end position="80"/>
    </location>
</feature>
<feature type="transmembrane region" description="Helical" evidence="1">
    <location>
        <begin position="329"/>
        <end position="349"/>
    </location>
</feature>
<protein>
    <submittedName>
        <fullName evidence="2">Uncharacterized protein</fullName>
    </submittedName>
</protein>
<sequence>MCSKLYNYIFNGTPSNCVICAIGPILRFATFFGTFSGSYSCVHLNSDENTKVEFKNNSIAFAYSECLMLLVLAVIIQHFYLLFTEYIGQKLIVMELLADIFFFTGGLITLLYNALKRKTRIHELNAWMHILQTGYIYGVNTILDIKETRRIRVFGMINCLIIAIGLFFYTLYVFTRPFDGILSWTTIRRPIAVIAISVQVTTIIQFNVEAIFIESLFKNCHKLLKLQMIDHLDNLIKCSSRIKEFNVMLLLRKDQIETRMQMTRRLHGAIYKNCSYMTNSEDLLSFLFKYPISKLSAAEAAQVEMLITTLTIQKPVLRASDMFTVGTRLLASISGTVVTYVLVALQFHASWTEQ</sequence>
<keyword evidence="3" id="KW-1185">Reference proteome</keyword>
<accession>A0A8K0GI20</accession>
<dbReference type="OrthoDB" id="6759771at2759"/>
<reference evidence="2" key="1">
    <citation type="submission" date="2019-08" db="EMBL/GenBank/DDBJ databases">
        <title>The genome of the North American firefly Photinus pyralis.</title>
        <authorList>
            <consortium name="Photinus pyralis genome working group"/>
            <person name="Fallon T.R."/>
            <person name="Sander Lower S.E."/>
            <person name="Weng J.-K."/>
        </authorList>
    </citation>
    <scope>NUCLEOTIDE SEQUENCE</scope>
    <source>
        <strain evidence="2">TRF0915ILg1</strain>
        <tissue evidence="2">Whole body</tissue>
    </source>
</reference>
<keyword evidence="1" id="KW-0472">Membrane</keyword>
<evidence type="ECO:0000313" key="2">
    <source>
        <dbReference type="EMBL" id="KAF2900674.1"/>
    </source>
</evidence>
<gene>
    <name evidence="2" type="ORF">ILUMI_05510</name>
</gene>
<comment type="caution">
    <text evidence="2">The sequence shown here is derived from an EMBL/GenBank/DDBJ whole genome shotgun (WGS) entry which is preliminary data.</text>
</comment>
<evidence type="ECO:0000256" key="1">
    <source>
        <dbReference type="SAM" id="Phobius"/>
    </source>
</evidence>
<proteinExistence type="predicted"/>
<feature type="transmembrane region" description="Helical" evidence="1">
    <location>
        <begin position="192"/>
        <end position="217"/>
    </location>
</feature>
<keyword evidence="1" id="KW-0812">Transmembrane</keyword>
<evidence type="ECO:0000313" key="3">
    <source>
        <dbReference type="Proteomes" id="UP000801492"/>
    </source>
</evidence>
<keyword evidence="1" id="KW-1133">Transmembrane helix</keyword>
<dbReference type="Proteomes" id="UP000801492">
    <property type="component" value="Unassembled WGS sequence"/>
</dbReference>